<keyword evidence="3" id="KW-0812">Transmembrane</keyword>
<feature type="compositionally biased region" description="Basic and acidic residues" evidence="2">
    <location>
        <begin position="131"/>
        <end position="142"/>
    </location>
</feature>
<feature type="region of interest" description="Disordered" evidence="2">
    <location>
        <begin position="97"/>
        <end position="143"/>
    </location>
</feature>
<comment type="similarity">
    <text evidence="1">Belongs to the glutaredoxin family. Monothiol subfamily.</text>
</comment>
<evidence type="ECO:0000256" key="3">
    <source>
        <dbReference type="SAM" id="Phobius"/>
    </source>
</evidence>
<evidence type="ECO:0000256" key="1">
    <source>
        <dbReference type="ARBA" id="ARBA00009630"/>
    </source>
</evidence>
<proteinExistence type="inferred from homology"/>
<keyword evidence="3" id="KW-1133">Transmembrane helix</keyword>
<name>A0AA40F697_9PEZI</name>
<dbReference type="AlphaFoldDB" id="A0AA40F697"/>
<dbReference type="GO" id="GO:0005801">
    <property type="term" value="C:cis-Golgi network"/>
    <property type="evidence" value="ECO:0007669"/>
    <property type="project" value="UniProtKB-ARBA"/>
</dbReference>
<evidence type="ECO:0000259" key="4">
    <source>
        <dbReference type="Pfam" id="PF00462"/>
    </source>
</evidence>
<dbReference type="InterPro" id="IPR014025">
    <property type="entry name" value="Glutaredoxin_subgr"/>
</dbReference>
<feature type="transmembrane region" description="Helical" evidence="3">
    <location>
        <begin position="7"/>
        <end position="28"/>
    </location>
</feature>
<dbReference type="InterPro" id="IPR002109">
    <property type="entry name" value="Glutaredoxin"/>
</dbReference>
<dbReference type="PROSITE" id="PS51354">
    <property type="entry name" value="GLUTAREDOXIN_2"/>
    <property type="match status" value="1"/>
</dbReference>
<accession>A0AA40F697</accession>
<feature type="domain" description="Glutaredoxin" evidence="4">
    <location>
        <begin position="160"/>
        <end position="222"/>
    </location>
</feature>
<protein>
    <submittedName>
        <fullName evidence="5">Disulfide oxidoreductase-like protein</fullName>
    </submittedName>
</protein>
<dbReference type="EMBL" id="JAUKUD010000002">
    <property type="protein sequence ID" value="KAK0751611.1"/>
    <property type="molecule type" value="Genomic_DNA"/>
</dbReference>
<dbReference type="FunFam" id="3.40.30.10:FF:000093">
    <property type="entry name" value="Glutaredoxin 2"/>
    <property type="match status" value="1"/>
</dbReference>
<reference evidence="5" key="1">
    <citation type="submission" date="2023-06" db="EMBL/GenBank/DDBJ databases">
        <title>Genome-scale phylogeny and comparative genomics of the fungal order Sordariales.</title>
        <authorList>
            <consortium name="Lawrence Berkeley National Laboratory"/>
            <person name="Hensen N."/>
            <person name="Bonometti L."/>
            <person name="Westerberg I."/>
            <person name="Brannstrom I.O."/>
            <person name="Guillou S."/>
            <person name="Cros-Aarteil S."/>
            <person name="Calhoun S."/>
            <person name="Haridas S."/>
            <person name="Kuo A."/>
            <person name="Mondo S."/>
            <person name="Pangilinan J."/>
            <person name="Riley R."/>
            <person name="LaButti K."/>
            <person name="Andreopoulos B."/>
            <person name="Lipzen A."/>
            <person name="Chen C."/>
            <person name="Yanf M."/>
            <person name="Daum C."/>
            <person name="Ng V."/>
            <person name="Clum A."/>
            <person name="Steindorff A."/>
            <person name="Ohm R."/>
            <person name="Martin F."/>
            <person name="Silar P."/>
            <person name="Natvig D."/>
            <person name="Lalanne C."/>
            <person name="Gautier V."/>
            <person name="Ament-velasquez S.L."/>
            <person name="Kruys A."/>
            <person name="Hutchinson M.I."/>
            <person name="Powell A.J."/>
            <person name="Barry K."/>
            <person name="Miller A.N."/>
            <person name="Grigoriev I.V."/>
            <person name="Debuchy R."/>
            <person name="Gladieux P."/>
            <person name="Thoren M.H."/>
            <person name="Johannesson H."/>
        </authorList>
    </citation>
    <scope>NUCLEOTIDE SEQUENCE</scope>
    <source>
        <strain evidence="5">SMH3187-1</strain>
    </source>
</reference>
<dbReference type="InterPro" id="IPR011899">
    <property type="entry name" value="Glutaredoxin_euk/vir"/>
</dbReference>
<dbReference type="PANTHER" id="PTHR45694">
    <property type="entry name" value="GLUTAREDOXIN 2"/>
    <property type="match status" value="1"/>
</dbReference>
<sequence>MPSPRRVRTFIMMAICILVVILITSNHYRQIQKQDTRTLGDFYQKTKNAIDKGRHVGGGSGRQKPMAKDKGGEPVNDGDEEDDAVARALASRLKLAEQKAKDSANAKGPNKPDAPEAIIGVGSSASGQGKKSNEVQKGKAVDEDAEVEGEINTILKKSPVVIFSKSYCPYSKKAKNILLDQYLIQPTPHVVELDQHPLGKRIQDRLAVMTGRKTVPNVMVYGISIGGGDDIAALDAEKKLGEKIMEIGGKRVDVKERSIKHAG</sequence>
<evidence type="ECO:0000313" key="6">
    <source>
        <dbReference type="Proteomes" id="UP001172155"/>
    </source>
</evidence>
<keyword evidence="6" id="KW-1185">Reference proteome</keyword>
<dbReference type="NCBIfam" id="TIGR02180">
    <property type="entry name" value="GRX_euk"/>
    <property type="match status" value="1"/>
</dbReference>
<dbReference type="GO" id="GO:0000324">
    <property type="term" value="C:fungal-type vacuole"/>
    <property type="evidence" value="ECO:0007669"/>
    <property type="project" value="TreeGrafter"/>
</dbReference>
<gene>
    <name evidence="5" type="ORF">B0T18DRAFT_320030</name>
</gene>
<dbReference type="PRINTS" id="PR00160">
    <property type="entry name" value="GLUTAREDOXIN"/>
</dbReference>
<evidence type="ECO:0000256" key="2">
    <source>
        <dbReference type="SAM" id="MobiDB-lite"/>
    </source>
</evidence>
<dbReference type="CDD" id="cd03419">
    <property type="entry name" value="GRX_GRXh_1_2_like"/>
    <property type="match status" value="1"/>
</dbReference>
<evidence type="ECO:0000313" key="5">
    <source>
        <dbReference type="EMBL" id="KAK0751611.1"/>
    </source>
</evidence>
<keyword evidence="3" id="KW-0472">Membrane</keyword>
<dbReference type="GO" id="GO:0005796">
    <property type="term" value="C:Golgi lumen"/>
    <property type="evidence" value="ECO:0007669"/>
    <property type="project" value="TreeGrafter"/>
</dbReference>
<organism evidence="5 6">
    <name type="scientific">Schizothecium vesticola</name>
    <dbReference type="NCBI Taxonomy" id="314040"/>
    <lineage>
        <taxon>Eukaryota</taxon>
        <taxon>Fungi</taxon>
        <taxon>Dikarya</taxon>
        <taxon>Ascomycota</taxon>
        <taxon>Pezizomycotina</taxon>
        <taxon>Sordariomycetes</taxon>
        <taxon>Sordariomycetidae</taxon>
        <taxon>Sordariales</taxon>
        <taxon>Schizotheciaceae</taxon>
        <taxon>Schizothecium</taxon>
    </lineage>
</organism>
<dbReference type="GO" id="GO:0004362">
    <property type="term" value="F:glutathione-disulfide reductase (NADPH) activity"/>
    <property type="evidence" value="ECO:0007669"/>
    <property type="project" value="UniProtKB-ARBA"/>
</dbReference>
<dbReference type="Pfam" id="PF00462">
    <property type="entry name" value="Glutaredoxin"/>
    <property type="match status" value="1"/>
</dbReference>
<comment type="caution">
    <text evidence="5">The sequence shown here is derived from an EMBL/GenBank/DDBJ whole genome shotgun (WGS) entry which is preliminary data.</text>
</comment>
<dbReference type="Proteomes" id="UP001172155">
    <property type="component" value="Unassembled WGS sequence"/>
</dbReference>
<dbReference type="SUPFAM" id="SSF52833">
    <property type="entry name" value="Thioredoxin-like"/>
    <property type="match status" value="1"/>
</dbReference>
<dbReference type="Gene3D" id="3.40.30.10">
    <property type="entry name" value="Glutaredoxin"/>
    <property type="match status" value="1"/>
</dbReference>
<feature type="region of interest" description="Disordered" evidence="2">
    <location>
        <begin position="50"/>
        <end position="82"/>
    </location>
</feature>
<dbReference type="PANTHER" id="PTHR45694:SF5">
    <property type="entry name" value="GLUTAREDOXIN 2"/>
    <property type="match status" value="1"/>
</dbReference>
<dbReference type="GO" id="GO:0034599">
    <property type="term" value="P:cellular response to oxidative stress"/>
    <property type="evidence" value="ECO:0007669"/>
    <property type="project" value="TreeGrafter"/>
</dbReference>
<dbReference type="InterPro" id="IPR036249">
    <property type="entry name" value="Thioredoxin-like_sf"/>
</dbReference>